<gene>
    <name evidence="3" type="ORF">LVY65_03345</name>
</gene>
<dbReference type="SMART" id="SM00028">
    <property type="entry name" value="TPR"/>
    <property type="match status" value="4"/>
</dbReference>
<dbReference type="InterPro" id="IPR019734">
    <property type="entry name" value="TPR_rpt"/>
</dbReference>
<organism evidence="3 4">
    <name type="scientific">Sphingomonas cremea</name>
    <dbReference type="NCBI Taxonomy" id="2904799"/>
    <lineage>
        <taxon>Bacteria</taxon>
        <taxon>Pseudomonadati</taxon>
        <taxon>Pseudomonadota</taxon>
        <taxon>Alphaproteobacteria</taxon>
        <taxon>Sphingomonadales</taxon>
        <taxon>Sphingomonadaceae</taxon>
        <taxon>Sphingomonas</taxon>
    </lineage>
</organism>
<comment type="caution">
    <text evidence="3">The sequence shown here is derived from an EMBL/GenBank/DDBJ whole genome shotgun (WGS) entry which is preliminary data.</text>
</comment>
<keyword evidence="2" id="KW-0802">TPR repeat</keyword>
<proteinExistence type="predicted"/>
<dbReference type="RefSeq" id="WP_235066588.1">
    <property type="nucleotide sequence ID" value="NZ_JAKFGM010000001.1"/>
</dbReference>
<dbReference type="EMBL" id="JAKFGM010000001">
    <property type="protein sequence ID" value="MCF2514106.1"/>
    <property type="molecule type" value="Genomic_DNA"/>
</dbReference>
<keyword evidence="4" id="KW-1185">Reference proteome</keyword>
<accession>A0A9X1U4E2</accession>
<dbReference type="Gene3D" id="1.25.40.10">
    <property type="entry name" value="Tetratricopeptide repeat domain"/>
    <property type="match status" value="2"/>
</dbReference>
<dbReference type="AlphaFoldDB" id="A0A9X1U4E2"/>
<evidence type="ECO:0000313" key="3">
    <source>
        <dbReference type="EMBL" id="MCF2514106.1"/>
    </source>
</evidence>
<protein>
    <submittedName>
        <fullName evidence="3">Sulfotransferase</fullName>
    </submittedName>
</protein>
<dbReference type="Pfam" id="PF13432">
    <property type="entry name" value="TPR_16"/>
    <property type="match status" value="1"/>
</dbReference>
<dbReference type="SUPFAM" id="SSF52540">
    <property type="entry name" value="P-loop containing nucleoside triphosphate hydrolases"/>
    <property type="match status" value="1"/>
</dbReference>
<name>A0A9X1U4E2_9SPHN</name>
<dbReference type="PANTHER" id="PTHR12788:SF10">
    <property type="entry name" value="PROTEIN-TYROSINE SULFOTRANSFERASE"/>
    <property type="match status" value="1"/>
</dbReference>
<dbReference type="PROSITE" id="PS50005">
    <property type="entry name" value="TPR"/>
    <property type="match status" value="1"/>
</dbReference>
<feature type="repeat" description="TPR" evidence="2">
    <location>
        <begin position="197"/>
        <end position="230"/>
    </location>
</feature>
<sequence length="592" mass="65826">MTTAAAQPTTSVGDALANARRLLATHPDAAAGQARAIIQAEPGIAEAHLILAAALRVLDLLSEAEIAEREGLRVSAADPVLAQVKKLLSSNRLEDAESLLRQYLDDTPNDPEGLRLLAKMAVEAGHLDRAERLLWRALALAPNFSRAKADFEDLIERQARAFAPDASRPPTIPEGEEEFRTAIRLNEEALEKQPRNPQIWLGYGHVLRIAGRQGDSVSAYRKAIELNPSYGEAWWSLADLKTAKISETDMAAMRACLDSSTLAGADEIGLHFALGKALGDAGRYEEAFKEYSAGNSLKHKSLKTHASAIGNHVQRCEEVFTREYFSAHGRSGHEAKDPIFIVGMPRSGSTLIEQILASHPSIEGTEELVYLGNLASLLSEGRKAGIEPSKFVDAIANLPSPKLDSIGGAYLWNADKHRHSNRPRFIDKMPRNWLYLPLIKLALPNAKIIDVRRNPMDCCWSNFRQLFADSGEFSYDLAELGDYYRSYVRMLAHFDRVLPGMVHRVIYEHLVTDTDREVRRLLDYLDLPFDAACLEFHKNPRAVKTSSSEQVRQPITDAGIDQWRPYDPWLGPLKEALGSVLQCYPNVPENWN</sequence>
<dbReference type="Pfam" id="PF14559">
    <property type="entry name" value="TPR_19"/>
    <property type="match status" value="1"/>
</dbReference>
<dbReference type="GO" id="GO:0008476">
    <property type="term" value="F:protein-tyrosine sulfotransferase activity"/>
    <property type="evidence" value="ECO:0007669"/>
    <property type="project" value="InterPro"/>
</dbReference>
<dbReference type="PANTHER" id="PTHR12788">
    <property type="entry name" value="PROTEIN-TYROSINE SULFOTRANSFERASE 2"/>
    <property type="match status" value="1"/>
</dbReference>
<dbReference type="SUPFAM" id="SSF48452">
    <property type="entry name" value="TPR-like"/>
    <property type="match status" value="1"/>
</dbReference>
<dbReference type="InterPro" id="IPR011990">
    <property type="entry name" value="TPR-like_helical_dom_sf"/>
</dbReference>
<reference evidence="3" key="1">
    <citation type="submission" date="2022-01" db="EMBL/GenBank/DDBJ databases">
        <authorList>
            <person name="Jo J.-H."/>
            <person name="Im W.-T."/>
        </authorList>
    </citation>
    <scope>NUCLEOTIDE SEQUENCE</scope>
    <source>
        <strain evidence="3">G124</strain>
    </source>
</reference>
<dbReference type="InterPro" id="IPR026634">
    <property type="entry name" value="TPST-like"/>
</dbReference>
<evidence type="ECO:0000256" key="1">
    <source>
        <dbReference type="ARBA" id="ARBA00022679"/>
    </source>
</evidence>
<dbReference type="Proteomes" id="UP001139410">
    <property type="component" value="Unassembled WGS sequence"/>
</dbReference>
<dbReference type="Pfam" id="PF13469">
    <property type="entry name" value="Sulfotransfer_3"/>
    <property type="match status" value="1"/>
</dbReference>
<keyword evidence="1" id="KW-0808">Transferase</keyword>
<evidence type="ECO:0000256" key="2">
    <source>
        <dbReference type="PROSITE-ProRule" id="PRU00339"/>
    </source>
</evidence>
<dbReference type="InterPro" id="IPR027417">
    <property type="entry name" value="P-loop_NTPase"/>
</dbReference>
<dbReference type="Gene3D" id="3.40.50.300">
    <property type="entry name" value="P-loop containing nucleotide triphosphate hydrolases"/>
    <property type="match status" value="1"/>
</dbReference>
<evidence type="ECO:0000313" key="4">
    <source>
        <dbReference type="Proteomes" id="UP001139410"/>
    </source>
</evidence>